<dbReference type="Gene3D" id="3.90.190.10">
    <property type="entry name" value="Protein tyrosine phosphatase superfamily"/>
    <property type="match status" value="1"/>
</dbReference>
<dbReference type="PANTHER" id="PTHR19134:SF449">
    <property type="entry name" value="TYROSINE-PROTEIN PHOSPHATASE 1"/>
    <property type="match status" value="1"/>
</dbReference>
<accession>A0A1X7SHZ8</accession>
<dbReference type="OrthoDB" id="6144703at2759"/>
<dbReference type="InterPro" id="IPR029021">
    <property type="entry name" value="Prot-tyrosine_phosphatase-like"/>
</dbReference>
<dbReference type="CDD" id="cd00047">
    <property type="entry name" value="PTPc"/>
    <property type="match status" value="1"/>
</dbReference>
<dbReference type="EnsemblMetazoa" id="Aqu2.1.01673_001">
    <property type="protein sequence ID" value="Aqu2.1.01673_001"/>
    <property type="gene ID" value="Aqu2.1.01673"/>
</dbReference>
<dbReference type="STRING" id="400682.A0A1X7SHZ8"/>
<dbReference type="Pfam" id="PF00102">
    <property type="entry name" value="Y_phosphatase"/>
    <property type="match status" value="1"/>
</dbReference>
<feature type="domain" description="Tyrosine-protein phosphatase" evidence="1">
    <location>
        <begin position="32"/>
        <end position="217"/>
    </location>
</feature>
<name>A0A1X7SHZ8_AMPQE</name>
<dbReference type="SMART" id="SM00194">
    <property type="entry name" value="PTPc"/>
    <property type="match status" value="1"/>
</dbReference>
<sequence>GTSDGFRSRPIKEQWVISLKQRSGVLKMGGFIHKGYNELKEFMKTIEYNNFMAELTCNETKNRPAGPLAPSHTRVKLQRVMEDLGSDYINANFVGSPLYPKSYIIAQWPMENTIPTFWRMIWETNASVIVVLGDTDDKNNFWPEKEDYQLHPAVILGEWYTDSLYVRTDKVHPNTSGVEGLFEVSMVIHSYDDDVTEHLSLFHYSTWPQNGVPQSPVHVGHLFHHSLAARTRG</sequence>
<proteinExistence type="predicted"/>
<dbReference type="eggNOG" id="KOG0791">
    <property type="taxonomic scope" value="Eukaryota"/>
</dbReference>
<dbReference type="InParanoid" id="A0A1X7SHZ8"/>
<evidence type="ECO:0000259" key="1">
    <source>
        <dbReference type="PROSITE" id="PS50055"/>
    </source>
</evidence>
<evidence type="ECO:0000313" key="2">
    <source>
        <dbReference type="EnsemblMetazoa" id="Aqu2.1.01673_001"/>
    </source>
</evidence>
<dbReference type="AlphaFoldDB" id="A0A1X7SHZ8"/>
<dbReference type="InterPro" id="IPR000242">
    <property type="entry name" value="PTP_cat"/>
</dbReference>
<dbReference type="SUPFAM" id="SSF52799">
    <property type="entry name" value="(Phosphotyrosine protein) phosphatases II"/>
    <property type="match status" value="1"/>
</dbReference>
<organism evidence="2">
    <name type="scientific">Amphimedon queenslandica</name>
    <name type="common">Sponge</name>
    <dbReference type="NCBI Taxonomy" id="400682"/>
    <lineage>
        <taxon>Eukaryota</taxon>
        <taxon>Metazoa</taxon>
        <taxon>Porifera</taxon>
        <taxon>Demospongiae</taxon>
        <taxon>Heteroscleromorpha</taxon>
        <taxon>Haplosclerida</taxon>
        <taxon>Niphatidae</taxon>
        <taxon>Amphimedon</taxon>
    </lineage>
</organism>
<dbReference type="PANTHER" id="PTHR19134">
    <property type="entry name" value="RECEPTOR-TYPE TYROSINE-PROTEIN PHOSPHATASE"/>
    <property type="match status" value="1"/>
</dbReference>
<dbReference type="GO" id="GO:0004725">
    <property type="term" value="F:protein tyrosine phosphatase activity"/>
    <property type="evidence" value="ECO:0007669"/>
    <property type="project" value="InterPro"/>
</dbReference>
<dbReference type="InterPro" id="IPR050348">
    <property type="entry name" value="Protein-Tyr_Phosphatase"/>
</dbReference>
<reference evidence="2" key="1">
    <citation type="submission" date="2017-05" db="UniProtKB">
        <authorList>
            <consortium name="EnsemblMetazoa"/>
        </authorList>
    </citation>
    <scope>IDENTIFICATION</scope>
</reference>
<dbReference type="PRINTS" id="PR00700">
    <property type="entry name" value="PRTYPHPHTASE"/>
</dbReference>
<protein>
    <recommendedName>
        <fullName evidence="1">Tyrosine-protein phosphatase domain-containing protein</fullName>
    </recommendedName>
</protein>
<dbReference type="PROSITE" id="PS50055">
    <property type="entry name" value="TYR_PHOSPHATASE_PTP"/>
    <property type="match status" value="1"/>
</dbReference>